<dbReference type="PIRSF" id="PIRSF003368">
    <property type="entry name" value="Large_T_antigen_polyomaV"/>
    <property type="match status" value="1"/>
</dbReference>
<evidence type="ECO:0000313" key="37">
    <source>
        <dbReference type="EMBL" id="ADC34413.1"/>
    </source>
</evidence>
<evidence type="ECO:0000256" key="27">
    <source>
        <dbReference type="ARBA" id="ARBA00034808"/>
    </source>
</evidence>
<dbReference type="Pfam" id="PF06431">
    <property type="entry name" value="Polyoma_lg_T_C"/>
    <property type="match status" value="1"/>
</dbReference>
<feature type="domain" description="SF3 helicase" evidence="34">
    <location>
        <begin position="397"/>
        <end position="556"/>
    </location>
</feature>
<evidence type="ECO:0000256" key="16">
    <source>
        <dbReference type="ARBA" id="ARBA00022830"/>
    </source>
</evidence>
<feature type="compositionally biased region" description="Polar residues" evidence="32">
    <location>
        <begin position="650"/>
        <end position="662"/>
    </location>
</feature>
<feature type="region of interest" description="Disordered" evidence="32">
    <location>
        <begin position="115"/>
        <end position="137"/>
    </location>
</feature>
<dbReference type="OrthoDB" id="14669at10239"/>
<dbReference type="InterPro" id="IPR017910">
    <property type="entry name" value="Znf_lg_T-Ag_D1-typ"/>
</dbReference>
<comment type="subcellular location">
    <subcellularLocation>
        <location evidence="2">Host nucleus</location>
    </subcellularLocation>
</comment>
<dbReference type="InterPro" id="IPR037102">
    <property type="entry name" value="Znf_lg_T-Ag_D1_dom_sf"/>
</dbReference>
<dbReference type="GO" id="GO:0003688">
    <property type="term" value="F:DNA replication origin binding"/>
    <property type="evidence" value="ECO:0007669"/>
    <property type="project" value="InterPro"/>
</dbReference>
<evidence type="ECO:0000256" key="10">
    <source>
        <dbReference type="ARBA" id="ARBA00022705"/>
    </source>
</evidence>
<evidence type="ECO:0000256" key="22">
    <source>
        <dbReference type="ARBA" id="ARBA00023258"/>
    </source>
</evidence>
<dbReference type="GO" id="GO:0006260">
    <property type="term" value="P:DNA replication"/>
    <property type="evidence" value="ECO:0007669"/>
    <property type="project" value="UniProtKB-KW"/>
</dbReference>
<keyword evidence="25" id="KW-1096">Inhibition of host JAK1 by virus</keyword>
<comment type="catalytic activity">
    <reaction evidence="26">
        <text>Couples ATP hydrolysis with the unwinding of duplex DNA by translocating in the 3'-5' direction.</text>
        <dbReference type="EC" id="5.6.2.4"/>
    </reaction>
</comment>
<dbReference type="Gene3D" id="3.40.50.300">
    <property type="entry name" value="P-loop containing nucleotide triphosphate hydrolases"/>
    <property type="match status" value="1"/>
</dbReference>
<feature type="domain" description="T-ag OBD" evidence="35">
    <location>
        <begin position="142"/>
        <end position="257"/>
    </location>
</feature>
<dbReference type="GO" id="GO:0042025">
    <property type="term" value="C:host cell nucleus"/>
    <property type="evidence" value="ECO:0007669"/>
    <property type="project" value="UniProtKB-SubCell"/>
</dbReference>
<dbReference type="InterPro" id="IPR001623">
    <property type="entry name" value="DnaJ_domain"/>
</dbReference>
<evidence type="ECO:0000256" key="25">
    <source>
        <dbReference type="ARBA" id="ARBA00023318"/>
    </source>
</evidence>
<dbReference type="Gene3D" id="1.20.1050.70">
    <property type="entry name" value="Large T antigen, SV40, domain 3"/>
    <property type="match status" value="1"/>
</dbReference>
<evidence type="ECO:0000259" key="35">
    <source>
        <dbReference type="PROSITE" id="PS51287"/>
    </source>
</evidence>
<dbReference type="InterPro" id="IPR003133">
    <property type="entry name" value="T_Ag_DNA-bd"/>
</dbReference>
<dbReference type="InterPro" id="IPR016392">
    <property type="entry name" value="Lg_T_Ag_polyomavir"/>
</dbReference>
<evidence type="ECO:0000259" key="34">
    <source>
        <dbReference type="PROSITE" id="PS51206"/>
    </source>
</evidence>
<keyword evidence="14" id="KW-0378">Hydrolase</keyword>
<evidence type="ECO:0000256" key="3">
    <source>
        <dbReference type="ARBA" id="ARBA00018805"/>
    </source>
</evidence>
<evidence type="ECO:0000256" key="13">
    <source>
        <dbReference type="ARBA" id="ARBA00022771"/>
    </source>
</evidence>
<evidence type="ECO:0000256" key="19">
    <source>
        <dbReference type="ARBA" id="ARBA00022990"/>
    </source>
</evidence>
<dbReference type="Gene3D" id="1.10.10.510">
    <property type="entry name" value="Zinc finger, large T-antigen D1 domain"/>
    <property type="match status" value="1"/>
</dbReference>
<reference evidence="37 38" key="1">
    <citation type="journal article" date="2010" name="J. Vet. Diagn. Invest.">
        <title>Polyomavirus infection in a free-ranging California sea lion (Zalophus californianus) with intestinal T-cell lymphoma.</title>
        <authorList>
            <person name="Colegrove K.M."/>
            <person name="Wellehan J.F.Jr."/>
            <person name="Rivera R."/>
            <person name="Moore P.F."/>
            <person name="Gulland F.M."/>
            <person name="Lowenstine L.J."/>
            <person name="Nordhausen R.W."/>
            <person name="Nollens H.H."/>
        </authorList>
    </citation>
    <scope>NUCLEOTIDE SEQUENCE [LARGE SCALE GENOMIC DNA]</scope>
    <source>
        <strain evidence="37">CSL6994</strain>
    </source>
</reference>
<feature type="DNA-binding region" description="T-ag OBD" evidence="30">
    <location>
        <begin position="142"/>
        <end position="257"/>
    </location>
</feature>
<dbReference type="EMBL" id="GQ331138">
    <property type="protein sequence ID" value="ADC34413.1"/>
    <property type="molecule type" value="Genomic_DNA"/>
</dbReference>
<dbReference type="SUPFAM" id="SSF46565">
    <property type="entry name" value="Chaperone J-domain"/>
    <property type="match status" value="1"/>
</dbReference>
<keyword evidence="12" id="KW-0547">Nucleotide-binding</keyword>
<keyword evidence="20 30" id="KW-0238">DNA-binding</keyword>
<evidence type="ECO:0000256" key="12">
    <source>
        <dbReference type="ARBA" id="ARBA00022741"/>
    </source>
</evidence>
<dbReference type="SUPFAM" id="SSF52540">
    <property type="entry name" value="P-loop containing nucleoside triphosphate hydrolases"/>
    <property type="match status" value="1"/>
</dbReference>
<evidence type="ECO:0000313" key="38">
    <source>
        <dbReference type="Proteomes" id="UP000171487"/>
    </source>
</evidence>
<proteinExistence type="predicted"/>
<keyword evidence="4" id="KW-1121">Modulation of host cell cycle by virus</keyword>
<dbReference type="PROSITE" id="PS51287">
    <property type="entry name" value="T_AG_OBD"/>
    <property type="match status" value="1"/>
</dbReference>
<evidence type="ECO:0000256" key="23">
    <source>
        <dbReference type="ARBA" id="ARBA00023280"/>
    </source>
</evidence>
<name>D3IZT4_9POLY</name>
<dbReference type="InterPro" id="IPR014015">
    <property type="entry name" value="Helicase_SF3_DNA-vir"/>
</dbReference>
<dbReference type="GO" id="GO:0039576">
    <property type="term" value="P:symbiont-mediated suppression of host JAK-STAT cascade via inhibition of JAK1 activity"/>
    <property type="evidence" value="ECO:0007669"/>
    <property type="project" value="UniProtKB-KW"/>
</dbReference>
<keyword evidence="38" id="KW-1185">Reference proteome</keyword>
<dbReference type="GeneID" id="9680159"/>
<keyword evidence="15" id="KW-0347">Helicase</keyword>
<comment type="cofactor">
    <cofactor evidence="1">
        <name>Mg(2+)</name>
        <dbReference type="ChEBI" id="CHEBI:18420"/>
    </cofactor>
</comment>
<keyword evidence="5" id="KW-0244">Early protein</keyword>
<evidence type="ECO:0000256" key="15">
    <source>
        <dbReference type="ARBA" id="ARBA00022806"/>
    </source>
</evidence>
<protein>
    <recommendedName>
        <fullName evidence="3">Large T antigen</fullName>
        <ecNumber evidence="27">5.6.2.4</ecNumber>
    </recommendedName>
    <alternativeName>
        <fullName evidence="28">DNA 3'-5' helicase large T antigen</fullName>
    </alternativeName>
</protein>
<evidence type="ECO:0000256" key="29">
    <source>
        <dbReference type="ARBA" id="ARBA00048988"/>
    </source>
</evidence>
<evidence type="ECO:0000256" key="7">
    <source>
        <dbReference type="ARBA" id="ARBA00022562"/>
    </source>
</evidence>
<dbReference type="GO" id="GO:0016787">
    <property type="term" value="F:hydrolase activity"/>
    <property type="evidence" value="ECO:0007669"/>
    <property type="project" value="UniProtKB-KW"/>
</dbReference>
<evidence type="ECO:0000256" key="26">
    <source>
        <dbReference type="ARBA" id="ARBA00034617"/>
    </source>
</evidence>
<dbReference type="InterPro" id="IPR036869">
    <property type="entry name" value="J_dom_sf"/>
</dbReference>
<evidence type="ECO:0000256" key="18">
    <source>
        <dbReference type="ARBA" id="ARBA00022840"/>
    </source>
</evidence>
<evidence type="ECO:0000259" key="33">
    <source>
        <dbReference type="PROSITE" id="PS50076"/>
    </source>
</evidence>
<evidence type="ECO:0000256" key="6">
    <source>
        <dbReference type="ARBA" id="ARBA00022553"/>
    </source>
</evidence>
<evidence type="ECO:0000256" key="2">
    <source>
        <dbReference type="ARBA" id="ARBA00004147"/>
    </source>
</evidence>
<keyword evidence="18" id="KW-0067">ATP-binding</keyword>
<evidence type="ECO:0000259" key="36">
    <source>
        <dbReference type="PROSITE" id="PS51341"/>
    </source>
</evidence>
<evidence type="ECO:0000256" key="9">
    <source>
        <dbReference type="ARBA" id="ARBA00022632"/>
    </source>
</evidence>
<evidence type="ECO:0000256" key="1">
    <source>
        <dbReference type="ARBA" id="ARBA00001946"/>
    </source>
</evidence>
<keyword evidence="6" id="KW-0597">Phosphoprotein</keyword>
<evidence type="ECO:0000256" key="8">
    <source>
        <dbReference type="ARBA" id="ARBA00022581"/>
    </source>
</evidence>
<evidence type="ECO:0000256" key="32">
    <source>
        <dbReference type="SAM" id="MobiDB-lite"/>
    </source>
</evidence>
<evidence type="ECO:0000256" key="21">
    <source>
        <dbReference type="ARBA" id="ARBA00023235"/>
    </source>
</evidence>
<dbReference type="InterPro" id="IPR027417">
    <property type="entry name" value="P-loop_NTPase"/>
</dbReference>
<feature type="region of interest" description="Disordered" evidence="32">
    <location>
        <begin position="623"/>
        <end position="662"/>
    </location>
</feature>
<evidence type="ECO:0000256" key="24">
    <source>
        <dbReference type="ARBA" id="ARBA00023309"/>
    </source>
</evidence>
<dbReference type="GO" id="GO:0039645">
    <property type="term" value="P:symbiont-mediated perturbation of host cell cycle G1/S transition checkpoint"/>
    <property type="evidence" value="ECO:0007669"/>
    <property type="project" value="UniProtKB-KW"/>
</dbReference>
<keyword evidence="21" id="KW-0413">Isomerase</keyword>
<dbReference type="InterPro" id="IPR010932">
    <property type="entry name" value="Lg_T_Ag_Polyomavir_C"/>
</dbReference>
<evidence type="ECO:0000256" key="4">
    <source>
        <dbReference type="ARBA" id="ARBA00022504"/>
    </source>
</evidence>
<dbReference type="KEGG" id="vg:9680159"/>
<feature type="domain" description="J" evidence="33">
    <location>
        <begin position="12"/>
        <end position="77"/>
    </location>
</feature>
<dbReference type="Gene3D" id="3.40.1310.20">
    <property type="match status" value="1"/>
</dbReference>
<dbReference type="EC" id="5.6.2.4" evidence="27"/>
<dbReference type="GO" id="GO:0052170">
    <property type="term" value="P:symbiont-mediated suppression of host innate immune response"/>
    <property type="evidence" value="ECO:0007669"/>
    <property type="project" value="UniProtKB-KW"/>
</dbReference>
<keyword evidence="10" id="KW-0235">DNA replication</keyword>
<evidence type="ECO:0000256" key="20">
    <source>
        <dbReference type="ARBA" id="ARBA00023125"/>
    </source>
</evidence>
<keyword evidence="17" id="KW-0862">Zinc</keyword>
<evidence type="ECO:0000256" key="28">
    <source>
        <dbReference type="ARBA" id="ARBA00045019"/>
    </source>
</evidence>
<dbReference type="GO" id="GO:0043138">
    <property type="term" value="F:3'-5' DNA helicase activity"/>
    <property type="evidence" value="ECO:0007669"/>
    <property type="project" value="UniProtKB-EC"/>
</dbReference>
<dbReference type="GO" id="GO:0008270">
    <property type="term" value="F:zinc ion binding"/>
    <property type="evidence" value="ECO:0007669"/>
    <property type="project" value="UniProtKB-KW"/>
</dbReference>
<dbReference type="SMART" id="SM00271">
    <property type="entry name" value="DnaJ"/>
    <property type="match status" value="1"/>
</dbReference>
<evidence type="ECO:0000256" key="17">
    <source>
        <dbReference type="ARBA" id="ARBA00022833"/>
    </source>
</evidence>
<dbReference type="PROSITE" id="PS51206">
    <property type="entry name" value="SF3_HELICASE_1"/>
    <property type="match status" value="1"/>
</dbReference>
<dbReference type="GO" id="GO:0039502">
    <property type="term" value="P:symbiont-mediated suppression of host type I interferon-mediated signaling pathway"/>
    <property type="evidence" value="ECO:0007669"/>
    <property type="project" value="UniProtKB-KW"/>
</dbReference>
<evidence type="ECO:0000256" key="30">
    <source>
        <dbReference type="PROSITE-ProRule" id="PRU00620"/>
    </source>
</evidence>
<keyword evidence="16" id="KW-1114">Inhibition of host interferon signaling pathway by virus</keyword>
<keyword evidence="11" id="KW-0479">Metal-binding</keyword>
<keyword evidence="8" id="KW-0945">Host-virus interaction</keyword>
<comment type="catalytic activity">
    <reaction evidence="29">
        <text>ATP + H2O = ADP + phosphate + H(+)</text>
        <dbReference type="Rhea" id="RHEA:13065"/>
        <dbReference type="ChEBI" id="CHEBI:15377"/>
        <dbReference type="ChEBI" id="CHEBI:15378"/>
        <dbReference type="ChEBI" id="CHEBI:30616"/>
        <dbReference type="ChEBI" id="CHEBI:43474"/>
        <dbReference type="ChEBI" id="CHEBI:456216"/>
        <dbReference type="EC" id="5.6.2.4"/>
    </reaction>
</comment>
<dbReference type="Pfam" id="PF02217">
    <property type="entry name" value="T_Ag_DNA_bind"/>
    <property type="match status" value="1"/>
</dbReference>
<dbReference type="PROSITE" id="PS51341">
    <property type="entry name" value="ZF_LTAG_D1"/>
    <property type="match status" value="1"/>
</dbReference>
<keyword evidence="9" id="KW-1090">Inhibition of host innate immune response by virus</keyword>
<dbReference type="Gene3D" id="1.10.287.110">
    <property type="entry name" value="DnaJ domain"/>
    <property type="match status" value="1"/>
</dbReference>
<feature type="domain" description="T-ag D1-type" evidence="36">
    <location>
        <begin position="262"/>
        <end position="354"/>
    </location>
</feature>
<keyword evidence="7" id="KW-1048">Host nucleus</keyword>
<dbReference type="RefSeq" id="YP_003429323.1">
    <property type="nucleotide sequence ID" value="NC_013796.1"/>
</dbReference>
<keyword evidence="23" id="KW-0899">Viral immunoevasion</keyword>
<sequence length="662" mass="76364">MDRALNRKESRELMNLLGLPMSYYGHLPIMRKAFIQKSKEYHPDKGGDEDKCKKLTCLYRKLEDNIQKNKDYEDMWGNAGPSWRSNEIPRYGTPEWDQWWDAFNKDWGTEEDLHCHETLDPSDDENTQDSTPPKKKRKFDFPESVIQFLSKAIVSNKTYDKFAIGTNLDKSRSLYKKIQDKYNVRFISRHQIDDLGIILLLTAGKHRTSALENYCMKFCTYSYVCCRAVLNEREMYEVMSETPFQKLEESVEGGYFSTEEKEPTVSWVQIQDYALENDIEDVLLLMGLYLELAKPLSNCMHCLEEKLQTHCKFHKEHHENAKLFKESRSQKNICQQAVDGVLAAKRVQLVQLSRNDLLCLRIKKLLSKMEILFGPKGNGDLKIYLAGAAWLHCLLPRFEDTVYDIIKAFTLNAPKNRYFLFQGPLNSGKTTLAAALLDLLGGKALNINIPKEKLSFELGMAIDQFMVVFEDVKGDKSSDELPRGFGMSNLDDLRDYLDGCVPVNLEKKHLNKRSQIFPPGIVTSNHYEIPPTLKCRFVKILTFRKKLYLEKALQSSPYLLYNRIVQSGVTLLLLLIYHLSVEEFEDELQEQVTVWKQRIDQDVGDHLYRTFLARVAQGIDIRHGDVEEDDDRSTECSEAMPSDSGVGSEAPSTQETTQQSHE</sequence>
<dbReference type="Proteomes" id="UP000171487">
    <property type="component" value="Segment"/>
</dbReference>
<dbReference type="GO" id="GO:0005524">
    <property type="term" value="F:ATP binding"/>
    <property type="evidence" value="ECO:0007669"/>
    <property type="project" value="UniProtKB-KW"/>
</dbReference>
<keyword evidence="13 31" id="KW-0863">Zinc-finger</keyword>
<dbReference type="PROSITE" id="PS50076">
    <property type="entry name" value="DNAJ_2"/>
    <property type="match status" value="1"/>
</dbReference>
<keyword evidence="19" id="KW-0007">Acetylation</keyword>
<evidence type="ECO:0000256" key="31">
    <source>
        <dbReference type="PROSITE-ProRule" id="PRU00671"/>
    </source>
</evidence>
<keyword evidence="24" id="KW-1078">G1/S host cell cycle checkpoint dysregulation by virus</keyword>
<evidence type="ECO:0000256" key="5">
    <source>
        <dbReference type="ARBA" id="ARBA00022518"/>
    </source>
</evidence>
<organism evidence="37 38">
    <name type="scientific">California sea lion polyomavirus 1</name>
    <dbReference type="NCBI Taxonomy" id="715223"/>
    <lineage>
        <taxon>Viruses</taxon>
        <taxon>Monodnaviria</taxon>
        <taxon>Shotokuvirae</taxon>
        <taxon>Cossaviricota</taxon>
        <taxon>Papovaviricetes</taxon>
        <taxon>Sepolyvirales</taxon>
        <taxon>Polyomaviridae</taxon>
        <taxon>Betapolyomavirus</taxon>
        <taxon>Betapolyomavirus zacalifornianus</taxon>
    </lineage>
</organism>
<evidence type="ECO:0000256" key="11">
    <source>
        <dbReference type="ARBA" id="ARBA00022723"/>
    </source>
</evidence>
<dbReference type="SUPFAM" id="SSF55464">
    <property type="entry name" value="Origin of replication-binding domain, RBD-like"/>
    <property type="match status" value="1"/>
</dbReference>
<evidence type="ECO:0000256" key="14">
    <source>
        <dbReference type="ARBA" id="ARBA00022801"/>
    </source>
</evidence>
<keyword evidence="22" id="KW-0922">Interferon antiviral system evasion</keyword>
<accession>D3IZT4</accession>